<name>A0A7X5QW30_9GAMM</name>
<evidence type="ECO:0000259" key="1">
    <source>
        <dbReference type="Pfam" id="PF21880"/>
    </source>
</evidence>
<gene>
    <name evidence="2" type="ORF">HBF32_13440</name>
</gene>
<proteinExistence type="predicted"/>
<dbReference type="Pfam" id="PF21880">
    <property type="entry name" value="DUF6916"/>
    <property type="match status" value="1"/>
</dbReference>
<dbReference type="RefSeq" id="WP_166700103.1">
    <property type="nucleotide sequence ID" value="NZ_JAAQTL010000001.1"/>
</dbReference>
<reference evidence="2 3" key="1">
    <citation type="journal article" date="2006" name="Int. J. Syst. Evol. Microbiol.">
        <title>Dyella yeojuensis sp. nov., isolated from greenhouse soil in Korea.</title>
        <authorList>
            <person name="Kim B.Y."/>
            <person name="Weon H.Y."/>
            <person name="Lee K.H."/>
            <person name="Seok S.J."/>
            <person name="Kwon S.W."/>
            <person name="Go S.J."/>
            <person name="Stackebrandt E."/>
        </authorList>
    </citation>
    <scope>NUCLEOTIDE SEQUENCE [LARGE SCALE GENOMIC DNA]</scope>
    <source>
        <strain evidence="2 3">DSM 17673</strain>
    </source>
</reference>
<sequence length="97" mass="11169">MQLFHLDHFAAHLNETFMVDIENVSTPFVLVEARPIAHQPAHGLMREPFSLLFRHEAAVVFPQRIYTMRNGALGEFGIFLVPIARDRDGFIYQALFN</sequence>
<dbReference type="InterPro" id="IPR054209">
    <property type="entry name" value="DUF6916"/>
</dbReference>
<evidence type="ECO:0000313" key="2">
    <source>
        <dbReference type="EMBL" id="NID16468.1"/>
    </source>
</evidence>
<protein>
    <recommendedName>
        <fullName evidence="1">DUF6916 domain-containing protein</fullName>
    </recommendedName>
</protein>
<evidence type="ECO:0000313" key="3">
    <source>
        <dbReference type="Proteomes" id="UP000518878"/>
    </source>
</evidence>
<comment type="caution">
    <text evidence="2">The sequence shown here is derived from an EMBL/GenBank/DDBJ whole genome shotgun (WGS) entry which is preliminary data.</text>
</comment>
<feature type="domain" description="DUF6916" evidence="1">
    <location>
        <begin position="5"/>
        <end position="96"/>
    </location>
</feature>
<dbReference type="AlphaFoldDB" id="A0A7X5QW30"/>
<dbReference type="EMBL" id="JAAQTL010000001">
    <property type="protein sequence ID" value="NID16468.1"/>
    <property type="molecule type" value="Genomic_DNA"/>
</dbReference>
<keyword evidence="3" id="KW-1185">Reference proteome</keyword>
<dbReference type="Proteomes" id="UP000518878">
    <property type="component" value="Unassembled WGS sequence"/>
</dbReference>
<organism evidence="2 3">
    <name type="scientific">Luteibacter yeojuensis</name>
    <dbReference type="NCBI Taxonomy" id="345309"/>
    <lineage>
        <taxon>Bacteria</taxon>
        <taxon>Pseudomonadati</taxon>
        <taxon>Pseudomonadota</taxon>
        <taxon>Gammaproteobacteria</taxon>
        <taxon>Lysobacterales</taxon>
        <taxon>Rhodanobacteraceae</taxon>
        <taxon>Luteibacter</taxon>
    </lineage>
</organism>
<accession>A0A7X5QW30</accession>